<evidence type="ECO:0000256" key="1">
    <source>
        <dbReference type="ARBA" id="ARBA00006464"/>
    </source>
</evidence>
<name>A0A7V3ZST6_UNCW3</name>
<organism evidence="5">
    <name type="scientific">candidate division WOR-3 bacterium</name>
    <dbReference type="NCBI Taxonomy" id="2052148"/>
    <lineage>
        <taxon>Bacteria</taxon>
        <taxon>Bacteria division WOR-3</taxon>
    </lineage>
</organism>
<dbReference type="AlphaFoldDB" id="A0A7V3ZST6"/>
<keyword evidence="2" id="KW-0175">Coiled coil</keyword>
<dbReference type="Pfam" id="PF02397">
    <property type="entry name" value="Bac_transf"/>
    <property type="match status" value="1"/>
</dbReference>
<comment type="caution">
    <text evidence="5">The sequence shown here is derived from an EMBL/GenBank/DDBJ whole genome shotgun (WGS) entry which is preliminary data.</text>
</comment>
<reference evidence="5" key="1">
    <citation type="journal article" date="2020" name="mSystems">
        <title>Genome- and Community-Level Interaction Insights into Carbon Utilization and Element Cycling Functions of Hydrothermarchaeota in Hydrothermal Sediment.</title>
        <authorList>
            <person name="Zhou Z."/>
            <person name="Liu Y."/>
            <person name="Xu W."/>
            <person name="Pan J."/>
            <person name="Luo Z.H."/>
            <person name="Li M."/>
        </authorList>
    </citation>
    <scope>NUCLEOTIDE SEQUENCE [LARGE SCALE GENOMIC DNA]</scope>
    <source>
        <strain evidence="5">SpSt-695</strain>
    </source>
</reference>
<dbReference type="GO" id="GO:0016780">
    <property type="term" value="F:phosphotransferase activity, for other substituted phosphate groups"/>
    <property type="evidence" value="ECO:0007669"/>
    <property type="project" value="TreeGrafter"/>
</dbReference>
<dbReference type="PANTHER" id="PTHR30576">
    <property type="entry name" value="COLANIC BIOSYNTHESIS UDP-GLUCOSE LIPID CARRIER TRANSFERASE"/>
    <property type="match status" value="1"/>
</dbReference>
<accession>A0A7V3ZST6</accession>
<feature type="domain" description="Bacterial sugar transferase" evidence="4">
    <location>
        <begin position="3"/>
        <end position="194"/>
    </location>
</feature>
<evidence type="ECO:0000259" key="4">
    <source>
        <dbReference type="Pfam" id="PF02397"/>
    </source>
</evidence>
<evidence type="ECO:0000256" key="3">
    <source>
        <dbReference type="SAM" id="Phobius"/>
    </source>
</evidence>
<protein>
    <submittedName>
        <fullName evidence="5">Sugar transferase</fullName>
    </submittedName>
</protein>
<keyword evidence="5" id="KW-0808">Transferase</keyword>
<evidence type="ECO:0000313" key="5">
    <source>
        <dbReference type="EMBL" id="HGK53710.1"/>
    </source>
</evidence>
<proteinExistence type="inferred from homology"/>
<comment type="similarity">
    <text evidence="1">Belongs to the bacterial sugar transferase family.</text>
</comment>
<dbReference type="EMBL" id="DTDP01000070">
    <property type="protein sequence ID" value="HGK53710.1"/>
    <property type="molecule type" value="Genomic_DNA"/>
</dbReference>
<evidence type="ECO:0000256" key="2">
    <source>
        <dbReference type="SAM" id="Coils"/>
    </source>
</evidence>
<sequence>MGRIIEIIFTLFILILTFPFWIVIGILIKLESDGPVLFTQERVGKDLKIFKIYKFRTMYMDQEERLKDYLRKNQKAKKEWENYRKLRSFDPRVTKMGKILRKFSFDEIPQILNVIKGDMSLVGPRPYLKEEVVYIPLENYEIFKVKPGITGPWQVSGRNKIPFNERIRIEKDYAMKKNLFKDIGYLFKTINSIVNGEGI</sequence>
<feature type="coiled-coil region" evidence="2">
    <location>
        <begin position="59"/>
        <end position="86"/>
    </location>
</feature>
<feature type="transmembrane region" description="Helical" evidence="3">
    <location>
        <begin position="7"/>
        <end position="28"/>
    </location>
</feature>
<keyword evidence="3" id="KW-1133">Transmembrane helix</keyword>
<dbReference type="InterPro" id="IPR003362">
    <property type="entry name" value="Bact_transf"/>
</dbReference>
<dbReference type="PANTHER" id="PTHR30576:SF0">
    <property type="entry name" value="UNDECAPRENYL-PHOSPHATE N-ACETYLGALACTOSAMINYL 1-PHOSPHATE TRANSFERASE-RELATED"/>
    <property type="match status" value="1"/>
</dbReference>
<gene>
    <name evidence="5" type="ORF">ENU72_01640</name>
</gene>
<keyword evidence="3" id="KW-0812">Transmembrane</keyword>
<keyword evidence="3" id="KW-0472">Membrane</keyword>